<protein>
    <submittedName>
        <fullName evidence="1">Uncharacterized protein</fullName>
    </submittedName>
</protein>
<name>A0A2N9ESU0_FAGSY</name>
<sequence>MTFLSSSSYGGAAALSDVKDVQLLLDSLKDHDGDKLVVQYKDDDAHADYVMGQTAKQVVQDPLMAFFRLQ</sequence>
<reference evidence="1" key="1">
    <citation type="submission" date="2018-02" db="EMBL/GenBank/DDBJ databases">
        <authorList>
            <person name="Cohen D.B."/>
            <person name="Kent A.D."/>
        </authorList>
    </citation>
    <scope>NUCLEOTIDE SEQUENCE</scope>
</reference>
<dbReference type="EMBL" id="OIVN01000302">
    <property type="protein sequence ID" value="SPC77928.1"/>
    <property type="molecule type" value="Genomic_DNA"/>
</dbReference>
<evidence type="ECO:0000313" key="1">
    <source>
        <dbReference type="EMBL" id="SPC77928.1"/>
    </source>
</evidence>
<proteinExistence type="predicted"/>
<dbReference type="InterPro" id="IPR029058">
    <property type="entry name" value="AB_hydrolase_fold"/>
</dbReference>
<gene>
    <name evidence="1" type="ORF">FSB_LOCUS5810</name>
</gene>
<accession>A0A2N9ESU0</accession>
<dbReference type="AlphaFoldDB" id="A0A2N9ESU0"/>
<organism evidence="1">
    <name type="scientific">Fagus sylvatica</name>
    <name type="common">Beechnut</name>
    <dbReference type="NCBI Taxonomy" id="28930"/>
    <lineage>
        <taxon>Eukaryota</taxon>
        <taxon>Viridiplantae</taxon>
        <taxon>Streptophyta</taxon>
        <taxon>Embryophyta</taxon>
        <taxon>Tracheophyta</taxon>
        <taxon>Spermatophyta</taxon>
        <taxon>Magnoliopsida</taxon>
        <taxon>eudicotyledons</taxon>
        <taxon>Gunneridae</taxon>
        <taxon>Pentapetalae</taxon>
        <taxon>rosids</taxon>
        <taxon>fabids</taxon>
        <taxon>Fagales</taxon>
        <taxon>Fagaceae</taxon>
        <taxon>Fagus</taxon>
    </lineage>
</organism>
<dbReference type="Gene3D" id="3.40.50.1820">
    <property type="entry name" value="alpha/beta hydrolase"/>
    <property type="match status" value="1"/>
</dbReference>